<reference evidence="2" key="1">
    <citation type="submission" date="2017-09" db="EMBL/GenBank/DDBJ databases">
        <title>The Reconstruction of 2,631 Draft Metagenome-Assembled Genomes from the Global Oceans.</title>
        <authorList>
            <person name="Tully B.J."/>
            <person name="Graham E.D."/>
            <person name="Heidelberg J.F."/>
        </authorList>
    </citation>
    <scope>NUCLEOTIDE SEQUENCE [LARGE SCALE GENOMIC DNA]</scope>
</reference>
<dbReference type="EMBL" id="NZBU01000005">
    <property type="protein sequence ID" value="MAG21966.1"/>
    <property type="molecule type" value="Genomic_DNA"/>
</dbReference>
<name>A0A2D6M0K4_9ARCH</name>
<dbReference type="AlphaFoldDB" id="A0A2D6M0K4"/>
<dbReference type="Proteomes" id="UP000226592">
    <property type="component" value="Unassembled WGS sequence"/>
</dbReference>
<proteinExistence type="predicted"/>
<organism evidence="1 2">
    <name type="scientific">Candidatus Iainarchaeum sp</name>
    <dbReference type="NCBI Taxonomy" id="3101447"/>
    <lineage>
        <taxon>Archaea</taxon>
        <taxon>Candidatus Iainarchaeota</taxon>
        <taxon>Candidatus Iainarchaeia</taxon>
        <taxon>Candidatus Iainarchaeales</taxon>
        <taxon>Candidatus Iainarchaeaceae</taxon>
        <taxon>Candidatus Iainarchaeum</taxon>
    </lineage>
</organism>
<gene>
    <name evidence="1" type="ORF">CL943_01490</name>
</gene>
<accession>A0A2D6M0K4</accession>
<evidence type="ECO:0000313" key="2">
    <source>
        <dbReference type="Proteomes" id="UP000226592"/>
    </source>
</evidence>
<protein>
    <submittedName>
        <fullName evidence="1">Uncharacterized protein</fullName>
    </submittedName>
</protein>
<sequence>MPKMKKSKRRVNLGESINEKRRALKVENFPARLQRTLGAKTLTAVKALHRFKGRKMTWGKNKKGGAIQMVFKPVLGFETIARAEEELSKVQIRRHEFRADYMHGFKDWAGFAVRFMAYPTEAEVKKHTLLRRLDHYEWPRDFVLPARGAVGYVGGMVTFVGREKKPTLFIQAIEIRDEYFRITTGPSRERFAKHWGAKKVERMRADARAVKKRYTGWWKRWVTEVEGQCKRAGFERVAIVPSTDSYFHMRGVTVKPETRDSLYHKFPKATGYSLRNVTVPTTEGMKTVKYYCKSL</sequence>
<comment type="caution">
    <text evidence="1">The sequence shown here is derived from an EMBL/GenBank/DDBJ whole genome shotgun (WGS) entry which is preliminary data.</text>
</comment>
<evidence type="ECO:0000313" key="1">
    <source>
        <dbReference type="EMBL" id="MAG21966.1"/>
    </source>
</evidence>